<accession>A0A5Q2VIV6</accession>
<gene>
    <name evidence="1" type="ORF">GHV41_26380</name>
</gene>
<reference evidence="1 2" key="1">
    <citation type="submission" date="2019-11" db="EMBL/GenBank/DDBJ databases">
        <title>The Phosphoenolpyruvate Phosphotransferase System Regulates Serratia proteamaculans 336X Biofilm Formation and Wheat Roots colonization.</title>
        <authorList>
            <person name="Liu F."/>
        </authorList>
    </citation>
    <scope>NUCLEOTIDE SEQUENCE [LARGE SCALE GENOMIC DNA]</scope>
    <source>
        <strain evidence="1 2">336X</strain>
    </source>
</reference>
<dbReference type="Proteomes" id="UP000381260">
    <property type="component" value="Chromosome"/>
</dbReference>
<evidence type="ECO:0008006" key="3">
    <source>
        <dbReference type="Google" id="ProtNLM"/>
    </source>
</evidence>
<dbReference type="Gene3D" id="3.30.40.190">
    <property type="match status" value="1"/>
</dbReference>
<proteinExistence type="predicted"/>
<evidence type="ECO:0000313" key="2">
    <source>
        <dbReference type="Proteomes" id="UP000381260"/>
    </source>
</evidence>
<dbReference type="RefSeq" id="WP_153860784.1">
    <property type="nucleotide sequence ID" value="NZ_CP045913.1"/>
</dbReference>
<organism evidence="1 2">
    <name type="scientific">Serratia proteamaculans</name>
    <dbReference type="NCBI Taxonomy" id="28151"/>
    <lineage>
        <taxon>Bacteria</taxon>
        <taxon>Pseudomonadati</taxon>
        <taxon>Pseudomonadota</taxon>
        <taxon>Gammaproteobacteria</taxon>
        <taxon>Enterobacterales</taxon>
        <taxon>Yersiniaceae</taxon>
        <taxon>Serratia</taxon>
    </lineage>
</organism>
<dbReference type="Pfam" id="PF16786">
    <property type="entry name" value="RecA_dep_nuc"/>
    <property type="match status" value="1"/>
</dbReference>
<evidence type="ECO:0000313" key="1">
    <source>
        <dbReference type="EMBL" id="QGH64174.1"/>
    </source>
</evidence>
<name>A0A5Q2VIV6_SERPR</name>
<dbReference type="EMBL" id="CP045913">
    <property type="protein sequence ID" value="QGH64174.1"/>
    <property type="molecule type" value="Genomic_DNA"/>
</dbReference>
<dbReference type="AlphaFoldDB" id="A0A5Q2VIV6"/>
<sequence length="98" mass="10813">MRKEDREHLQRVAELGCVVCRNLGFGASPAEIHHLRKGCGVGQRSSHKRAIPLCPPHHRTGGYGVAIHAGQKMWEGIYGTEESLLAQIDSELRGEFLA</sequence>
<dbReference type="InterPro" id="IPR031875">
    <property type="entry name" value="RecA_dep_nuc"/>
</dbReference>
<protein>
    <recommendedName>
        <fullName evidence="3">DUF968 domain-containing protein</fullName>
    </recommendedName>
</protein>